<evidence type="ECO:0000256" key="1">
    <source>
        <dbReference type="ARBA" id="ARBA00023015"/>
    </source>
</evidence>
<keyword evidence="1" id="KW-0805">Transcription regulation</keyword>
<reference evidence="5 6" key="1">
    <citation type="submission" date="2016-06" db="EMBL/GenBank/DDBJ databases">
        <title>Genome sequence of halotolerant plant growth promoting strain of Halomonas elongata HEK1 isolated from salterns of Rann of Kutch, Gujarat, India.</title>
        <authorList>
            <person name="Gaba S."/>
            <person name="Singh R.N."/>
            <person name="Abrol S."/>
            <person name="Kaushik R."/>
            <person name="Saxena A.K."/>
        </authorList>
    </citation>
    <scope>NUCLEOTIDE SEQUENCE [LARGE SCALE GENOMIC DNA]</scope>
    <source>
        <strain evidence="5 6">HEK1</strain>
    </source>
</reference>
<dbReference type="Gene3D" id="1.10.10.10">
    <property type="entry name" value="Winged helix-like DNA-binding domain superfamily/Winged helix DNA-binding domain"/>
    <property type="match status" value="1"/>
</dbReference>
<dbReference type="InterPro" id="IPR002577">
    <property type="entry name" value="HTH_HxlR"/>
</dbReference>
<dbReference type="PATRIC" id="fig|2746.7.peg.4157"/>
<evidence type="ECO:0000256" key="2">
    <source>
        <dbReference type="ARBA" id="ARBA00023125"/>
    </source>
</evidence>
<accession>A0A1B8NY81</accession>
<dbReference type="Pfam" id="PF01638">
    <property type="entry name" value="HxlR"/>
    <property type="match status" value="1"/>
</dbReference>
<feature type="domain" description="HTH hxlR-type" evidence="4">
    <location>
        <begin position="12"/>
        <end position="111"/>
    </location>
</feature>
<comment type="caution">
    <text evidence="5">The sequence shown here is derived from an EMBL/GenBank/DDBJ whole genome shotgun (WGS) entry which is preliminary data.</text>
</comment>
<dbReference type="PANTHER" id="PTHR33204:SF39">
    <property type="entry name" value="TRANSCRIPTIONAL REGULATORY PROTEIN"/>
    <property type="match status" value="1"/>
</dbReference>
<evidence type="ECO:0000256" key="3">
    <source>
        <dbReference type="ARBA" id="ARBA00023163"/>
    </source>
</evidence>
<organism evidence="5 6">
    <name type="scientific">Halomonas elongata</name>
    <dbReference type="NCBI Taxonomy" id="2746"/>
    <lineage>
        <taxon>Bacteria</taxon>
        <taxon>Pseudomonadati</taxon>
        <taxon>Pseudomonadota</taxon>
        <taxon>Gammaproteobacteria</taxon>
        <taxon>Oceanospirillales</taxon>
        <taxon>Halomonadaceae</taxon>
        <taxon>Halomonas</taxon>
    </lineage>
</organism>
<dbReference type="Proteomes" id="UP000092504">
    <property type="component" value="Unassembled WGS sequence"/>
</dbReference>
<evidence type="ECO:0000259" key="4">
    <source>
        <dbReference type="PROSITE" id="PS51118"/>
    </source>
</evidence>
<dbReference type="GO" id="GO:0003677">
    <property type="term" value="F:DNA binding"/>
    <property type="evidence" value="ECO:0007669"/>
    <property type="project" value="UniProtKB-KW"/>
</dbReference>
<dbReference type="PROSITE" id="PS51118">
    <property type="entry name" value="HTH_HXLR"/>
    <property type="match status" value="1"/>
</dbReference>
<protein>
    <submittedName>
        <fullName evidence="5">Putative HTH-type transcriptional regulator YybR</fullName>
    </submittedName>
</protein>
<dbReference type="InterPro" id="IPR036390">
    <property type="entry name" value="WH_DNA-bd_sf"/>
</dbReference>
<dbReference type="PANTHER" id="PTHR33204">
    <property type="entry name" value="TRANSCRIPTIONAL REGULATOR, MARR FAMILY"/>
    <property type="match status" value="1"/>
</dbReference>
<dbReference type="EMBL" id="MAJD01000002">
    <property type="protein sequence ID" value="OBX34976.1"/>
    <property type="molecule type" value="Genomic_DNA"/>
</dbReference>
<name>A0A1B8NY81_HALEL</name>
<dbReference type="InterPro" id="IPR011991">
    <property type="entry name" value="ArsR-like_HTH"/>
</dbReference>
<gene>
    <name evidence="5" type="primary">yybR_2</name>
    <name evidence="5" type="ORF">A8U91_04039</name>
</gene>
<keyword evidence="3" id="KW-0804">Transcription</keyword>
<dbReference type="AlphaFoldDB" id="A0A1B8NY81"/>
<proteinExistence type="predicted"/>
<dbReference type="CDD" id="cd00090">
    <property type="entry name" value="HTH_ARSR"/>
    <property type="match status" value="1"/>
</dbReference>
<evidence type="ECO:0000313" key="5">
    <source>
        <dbReference type="EMBL" id="OBX34976.1"/>
    </source>
</evidence>
<sequence length="126" mass="14188">MNMSAPNAQNECRGVKEILSLVGEKWTIQVVVALRLGPRRFNEIARQVSGISQQMLTRTLKTLERDGIVERTVHTSAPPRVEYSLTPLGHSLAENVRRLAEWATAQQEIIDRNRLQYDTAGGHKNV</sequence>
<dbReference type="SUPFAM" id="SSF46785">
    <property type="entry name" value="Winged helix' DNA-binding domain"/>
    <property type="match status" value="1"/>
</dbReference>
<dbReference type="InterPro" id="IPR036388">
    <property type="entry name" value="WH-like_DNA-bd_sf"/>
</dbReference>
<evidence type="ECO:0000313" key="6">
    <source>
        <dbReference type="Proteomes" id="UP000092504"/>
    </source>
</evidence>
<dbReference type="GO" id="GO:0006355">
    <property type="term" value="P:regulation of DNA-templated transcription"/>
    <property type="evidence" value="ECO:0007669"/>
    <property type="project" value="UniProtKB-ARBA"/>
</dbReference>
<keyword evidence="2" id="KW-0238">DNA-binding</keyword>